<dbReference type="SMART" id="SM00119">
    <property type="entry name" value="HECTc"/>
    <property type="match status" value="1"/>
</dbReference>
<dbReference type="Pfam" id="PF00632">
    <property type="entry name" value="HECT"/>
    <property type="match status" value="1"/>
</dbReference>
<evidence type="ECO:0000313" key="12">
    <source>
        <dbReference type="EMBL" id="EEB14486.1"/>
    </source>
</evidence>
<feature type="region of interest" description="Disordered" evidence="7">
    <location>
        <begin position="1507"/>
        <end position="1661"/>
    </location>
</feature>
<dbReference type="SUPFAM" id="SSF56204">
    <property type="entry name" value="Hect, E3 ligase catalytic domain"/>
    <property type="match status" value="1"/>
</dbReference>
<dbReference type="Gene3D" id="3.90.1750.10">
    <property type="entry name" value="Hect, E3 ligase catalytic domains"/>
    <property type="match status" value="2"/>
</dbReference>
<dbReference type="Gene3D" id="3.30.2160.10">
    <property type="entry name" value="Hect, E3 ligase catalytic domain"/>
    <property type="match status" value="1"/>
</dbReference>
<feature type="compositionally biased region" description="Polar residues" evidence="7">
    <location>
        <begin position="1800"/>
        <end position="1836"/>
    </location>
</feature>
<feature type="domain" description="UBA" evidence="8">
    <location>
        <begin position="184"/>
        <end position="226"/>
    </location>
</feature>
<reference evidence="13" key="3">
    <citation type="submission" date="2021-02" db="UniProtKB">
        <authorList>
            <consortium name="EnsemblMetazoa"/>
        </authorList>
    </citation>
    <scope>IDENTIFICATION</scope>
    <source>
        <strain evidence="13">USDA</strain>
    </source>
</reference>
<evidence type="ECO:0000256" key="3">
    <source>
        <dbReference type="ARBA" id="ARBA00022786"/>
    </source>
</evidence>
<dbReference type="CTD" id="8239163"/>
<dbReference type="Gene3D" id="2.130.10.30">
    <property type="entry name" value="Regulator of chromosome condensation 1/beta-lactamase-inhibitor protein II"/>
    <property type="match status" value="1"/>
</dbReference>
<evidence type="ECO:0000259" key="9">
    <source>
        <dbReference type="PROSITE" id="PS50237"/>
    </source>
</evidence>
<feature type="compositionally biased region" description="Acidic residues" evidence="7">
    <location>
        <begin position="1605"/>
        <end position="1636"/>
    </location>
</feature>
<dbReference type="GO" id="GO:0005737">
    <property type="term" value="C:cytoplasm"/>
    <property type="evidence" value="ECO:0007669"/>
    <property type="project" value="TreeGrafter"/>
</dbReference>
<feature type="compositionally biased region" description="Basic and acidic residues" evidence="7">
    <location>
        <begin position="2058"/>
        <end position="2071"/>
    </location>
</feature>
<evidence type="ECO:0000313" key="14">
    <source>
        <dbReference type="Proteomes" id="UP000009046"/>
    </source>
</evidence>
<feature type="domain" description="PABC" evidence="11">
    <location>
        <begin position="2318"/>
        <end position="2395"/>
    </location>
</feature>
<dbReference type="SUPFAM" id="SSF63570">
    <property type="entry name" value="PABC (PABP) domain"/>
    <property type="match status" value="1"/>
</dbReference>
<dbReference type="Gene3D" id="1.10.8.10">
    <property type="entry name" value="DNA helicase RuvA subunit, C-terminal domain"/>
    <property type="match status" value="1"/>
</dbReference>
<feature type="compositionally biased region" description="Acidic residues" evidence="7">
    <location>
        <begin position="1554"/>
        <end position="1571"/>
    </location>
</feature>
<evidence type="ECO:0000313" key="13">
    <source>
        <dbReference type="EnsemblMetazoa" id="PHUM303880-PA"/>
    </source>
</evidence>
<proteinExistence type="predicted"/>
<feature type="compositionally biased region" description="Basic and acidic residues" evidence="7">
    <location>
        <begin position="2327"/>
        <end position="2336"/>
    </location>
</feature>
<dbReference type="SUPFAM" id="SSF50985">
    <property type="entry name" value="RCC1/BLIP-II"/>
    <property type="match status" value="1"/>
</dbReference>
<dbReference type="Gene3D" id="1.10.1900.10">
    <property type="entry name" value="c-terminal domain of poly(a) binding protein"/>
    <property type="match status" value="1"/>
</dbReference>
<reference evidence="12" key="2">
    <citation type="submission" date="2007-04" db="EMBL/GenBank/DDBJ databases">
        <title>The genome of the human body louse.</title>
        <authorList>
            <consortium name="The Human Body Louse Genome Consortium"/>
            <person name="Kirkness E."/>
            <person name="Walenz B."/>
            <person name="Hass B."/>
            <person name="Bruggner R."/>
            <person name="Strausberg R."/>
        </authorList>
    </citation>
    <scope>NUCLEOTIDE SEQUENCE</scope>
    <source>
        <strain evidence="12">USDA</strain>
    </source>
</reference>
<dbReference type="SMART" id="SM00517">
    <property type="entry name" value="PolyA"/>
    <property type="match status" value="1"/>
</dbReference>
<feature type="region of interest" description="Disordered" evidence="7">
    <location>
        <begin position="1248"/>
        <end position="1283"/>
    </location>
</feature>
<dbReference type="InterPro" id="IPR015940">
    <property type="entry name" value="UBA"/>
</dbReference>
<feature type="zinc finger region" description="UBR-type" evidence="6">
    <location>
        <begin position="1136"/>
        <end position="1204"/>
    </location>
</feature>
<feature type="compositionally biased region" description="Acidic residues" evidence="7">
    <location>
        <begin position="1507"/>
        <end position="1520"/>
    </location>
</feature>
<evidence type="ECO:0000256" key="6">
    <source>
        <dbReference type="PROSITE-ProRule" id="PRU00508"/>
    </source>
</evidence>
<dbReference type="GO" id="GO:0016874">
    <property type="term" value="F:ligase activity"/>
    <property type="evidence" value="ECO:0007669"/>
    <property type="project" value="UniProtKB-KW"/>
</dbReference>
<evidence type="ECO:0000256" key="7">
    <source>
        <dbReference type="SAM" id="MobiDB-lite"/>
    </source>
</evidence>
<feature type="compositionally biased region" description="Basic and acidic residues" evidence="7">
    <location>
        <begin position="1521"/>
        <end position="1553"/>
    </location>
</feature>
<dbReference type="GO" id="GO:0003723">
    <property type="term" value="F:RNA binding"/>
    <property type="evidence" value="ECO:0007669"/>
    <property type="project" value="InterPro"/>
</dbReference>
<feature type="region of interest" description="Disordered" evidence="7">
    <location>
        <begin position="2010"/>
        <end position="2087"/>
    </location>
</feature>
<dbReference type="EMBL" id="AAZO01003533">
    <property type="status" value="NOT_ANNOTATED_CDS"/>
    <property type="molecule type" value="Genomic_DNA"/>
</dbReference>
<dbReference type="GO" id="GO:0043130">
    <property type="term" value="F:ubiquitin binding"/>
    <property type="evidence" value="ECO:0007669"/>
    <property type="project" value="InterPro"/>
</dbReference>
<feature type="region of interest" description="Disordered" evidence="7">
    <location>
        <begin position="1800"/>
        <end position="1837"/>
    </location>
</feature>
<feature type="compositionally biased region" description="Low complexity" evidence="7">
    <location>
        <begin position="156"/>
        <end position="172"/>
    </location>
</feature>
<evidence type="ECO:0000259" key="8">
    <source>
        <dbReference type="PROSITE" id="PS50030"/>
    </source>
</evidence>
<dbReference type="InterPro" id="IPR003126">
    <property type="entry name" value="Znf_UBR"/>
</dbReference>
<keyword evidence="14" id="KW-1185">Reference proteome</keyword>
<feature type="compositionally biased region" description="Polar residues" evidence="7">
    <location>
        <begin position="142"/>
        <end position="154"/>
    </location>
</feature>
<feature type="compositionally biased region" description="Low complexity" evidence="7">
    <location>
        <begin position="2077"/>
        <end position="2087"/>
    </location>
</feature>
<dbReference type="STRING" id="121224.E0VM80"/>
<dbReference type="InterPro" id="IPR000569">
    <property type="entry name" value="HECT_dom"/>
</dbReference>
<feature type="region of interest" description="Disordered" evidence="7">
    <location>
        <begin position="279"/>
        <end position="302"/>
    </location>
</feature>
<dbReference type="FunFam" id="3.30.2410.10:FF:000008">
    <property type="entry name" value="Putative E3 ubiquitin-protein ligase UBR5"/>
    <property type="match status" value="1"/>
</dbReference>
<dbReference type="InterPro" id="IPR002004">
    <property type="entry name" value="PABP_HYD_C"/>
</dbReference>
<feature type="domain" description="HECT" evidence="9">
    <location>
        <begin position="2375"/>
        <end position="2738"/>
    </location>
</feature>
<keyword evidence="3 5" id="KW-0833">Ubl conjugation pathway</keyword>
<dbReference type="PROSITE" id="PS51157">
    <property type="entry name" value="ZF_UBR"/>
    <property type="match status" value="1"/>
</dbReference>
<dbReference type="PROSITE" id="PS50030">
    <property type="entry name" value="UBA"/>
    <property type="match status" value="1"/>
</dbReference>
<dbReference type="OrthoDB" id="298098at2759"/>
<dbReference type="KEGG" id="phu:Phum_PHUM303880"/>
<dbReference type="VEuPathDB" id="VectorBase:PHUM303880"/>
<evidence type="ECO:0000256" key="5">
    <source>
        <dbReference type="PROSITE-ProRule" id="PRU00104"/>
    </source>
</evidence>
<dbReference type="GO" id="GO:0008270">
    <property type="term" value="F:zinc ion binding"/>
    <property type="evidence" value="ECO:0007669"/>
    <property type="project" value="UniProtKB-KW"/>
</dbReference>
<keyword evidence="2" id="KW-0863">Zinc-finger</keyword>
<dbReference type="eggNOG" id="KOG0943">
    <property type="taxonomic scope" value="Eukaryota"/>
</dbReference>
<dbReference type="FunCoup" id="E0VM80">
    <property type="interactions" value="2444"/>
</dbReference>
<dbReference type="RefSeq" id="XP_002427224.1">
    <property type="nucleotide sequence ID" value="XM_002427179.1"/>
</dbReference>
<dbReference type="GeneID" id="8239163"/>
<evidence type="ECO:0000256" key="4">
    <source>
        <dbReference type="ARBA" id="ARBA00022833"/>
    </source>
</evidence>
<dbReference type="HOGENOM" id="CLU_000257_0_0_1"/>
<organism>
    <name type="scientific">Pediculus humanus subsp. corporis</name>
    <name type="common">Body louse</name>
    <dbReference type="NCBI Taxonomy" id="121224"/>
    <lineage>
        <taxon>Eukaryota</taxon>
        <taxon>Metazoa</taxon>
        <taxon>Ecdysozoa</taxon>
        <taxon>Arthropoda</taxon>
        <taxon>Hexapoda</taxon>
        <taxon>Insecta</taxon>
        <taxon>Pterygota</taxon>
        <taxon>Neoptera</taxon>
        <taxon>Paraneoptera</taxon>
        <taxon>Psocodea</taxon>
        <taxon>Troctomorpha</taxon>
        <taxon>Phthiraptera</taxon>
        <taxon>Anoplura</taxon>
        <taxon>Pediculidae</taxon>
        <taxon>Pediculus</taxon>
    </lineage>
</organism>
<dbReference type="OMA" id="IRDPNWL"/>
<feature type="compositionally biased region" description="Basic and acidic residues" evidence="7">
    <location>
        <begin position="582"/>
        <end position="593"/>
    </location>
</feature>
<keyword evidence="1" id="KW-0479">Metal-binding</keyword>
<sequence length="2738" mass="303579">MTSLHFVVHPIPGTEDQLNERLKQVSDKINRFGSTVPSVLGSLRVPVKTIVVGPTHLALLLEDGHICRVNFSVITDRLDLTKKDPNKNNKSQFNKVYEKSKKIHIIFINEVIMSKGYVLMRIQKNLLLCDLFLRSNVSNGGSGRQLNRSRTTRMVRSAAIRGSGSRSTSASSIMATRPVVPATYVPEELVTQAQVVLQGKTRNLIIRELQRTNLDVNLAVNNLLSRDEEEGDDTEEAPDSYVPEDLISLLDGGFHDQHSVIIDADSMFSEDTFGYSTIRRRQTSASDRDPEDSSRRHSNRDNFPSWRERQYLGPRRWLESALRDSSWDKDPDSKKKEFAQQSPLWTSDELEYWPDNNVKFTMIAALHSELIAVSSTGQLYQWKWSDPEPYRHPDNPNVRHPKAIQLGLMYEKITMISATTIRASAVTENNKVCTWVDEMLTPVAAKLEHPCQAFSEFNMEKIISLHTCTLYTLVKLEGGALYWWGVMPFSQRRKLWEKFRAKSRKHRPSANTQDILVGSQVCMKNSPMCQPGALGFTVSYGVPKAGQLQNSAWNLTDVCRFKLVPYVSETQKSSLSQIGDKTTSHKETADRLDMPPPPSPASSTCSDTGSTSHKRAKRPATKSEDHDKKDEEEWPLKDVIFVEDVKSVPVGLVLKVDGAYAAVKFPTVKDNSSGKESKETDDSTSLLQECRLMRTDDLQVLKSNSTSRSPDCFQRVPKKVNISDSAGQILTLTVDDQGIHAIVKNGRKLSYVIYNLSSGRAEQDSPFPMDCTSSFLGLEPRNISITSTGESSENVLIVRDGNSTIFPMAKDCLNSIRDPQWLDLPPIRCIGAGTHALSSVPNKNLKNQVAVIVMAVENQILMSKILRCDLDGIKSVLNQIENEAKAGISGINSTLSSILAERCDGNRNIFHACVTMCVPTSNKEEQETFGNPPSGGLESINVISSALGSRSVNLREMMRRATAAVRSGSGSGAIHPSRAPGDPPSEGETPPLASDEPIPTLTWPPDTVNPGGEDDSYIDLASNQKPNTSSNTNKYMLYPTERKNNALTALKLLCESPALEPHMLELLSAKDSQGQTPFMLGVSYRAYPAASIILDTIQMVAGKQAEGEVKNSMNSMIYPRGSNPDHNPLHVLCCNDTCSFTWTGAEHINQDIFECRTCGLTESLCCCTECARVCHKGHDCKLKKTSPTAYCDCWEKCKCKALIMGQQVPRFQLLCHLVLTTDLVSYPNTRGENILLFLVQTVGRQSVEQRQYRTSRPRSTSNNSRKTPSSDMEQDMPDHDLEPPRFSRRALERLLNDWNAVRAMLMSGMREVEKGAHFEEDAYLQAQSGSALLDKFTHCLLVKCSTEMLDALLTTLIRELQNNTEPGRQAEAKVVSRRFIRSVARIFVIFSIEMGILNTHNQHLLKCRRAFQALIKIAIEEVCEIADSLITPVRLGVVRPTAPFTLASSTLEAINGSEELFSVEPLAPNSTNTSRGSVTSVSIHVPPAASTQSQSNAMEIDDVDTNEGMVADDDNSEQEDIADRPADRGEPLERDSADVGNSHVDDNDQRDDQSDTTELDLLAESESDSDDNQSNQDPTSAQSRSEQTGATLGSDTGIASLLLYPDDESGDSSQQEEEESEAGETDEHDATEDLTLSEEQLERRSSQAGHGSRNNLAPQTMQWAIRTRETRGGNRASGVRVTGGNSLVFIDPTSLRRSTSAAVAAAATQEPATMATTASCLARAFAIVVRQITDLLTMLQDYHALLPSLPRTLDVSYQDSIDLQLYVDYRLKPTWDWLLMVMDSTEAQLRFGAALTHSSDPNHPGNVVNTTGNTARQPSSNTHRPVTSSGSANTATRMVGFGGTGNVHSSRRELLSYCLSLMRAHNAEHLDSLPVLDVSALKHIAYVLDALIYYMRSGVGQDCVSANKNYNIVDNWNTDQDENENDENDDDLTRSIALSTDSLDDNELSIGGGRGRKHSFLQRSDSTLCLGCPPPDPFETPLAEALPLADQPHLLQPNAEREDLFGIPKQPITIPASSSRSSVAKIPGDNSAARSSDNKETPPVMSRGDQSSNVQPKADSEFHESDSDAPPKKIKKPNSPLNNTPLLNLFLTSPHAERTATPPSSPAMMLQQTVGQGVSHNLLLRRWKFSLDLFGRVFMEDVGLEPGSVVAELVGFSVKEAKFRREMEKLRNAQQRDITLTKMERDRNQLILSTFKELNTQYNNYHRRLSPPPLAVNRVKVFFKDEPGEGSGVTRSFYTAIAEALLANEKLPNMDSVQISVLERMRTGDMIPRSVMIIILFYHFENAARDSSALRLMPDPRARRSLSMEARPFKPAPTGSEASQPNRNEHLSHHQKQLGDRLYPKVCALRPAYAGKITGMLLELSSGQLLMLLASEDALRQKVDQAFEMILSYGDDNGSASHLGINLLYKMKIFNEPRAEKKGLTNNLGDAELTEAQEDNSPLFYSPGKRGFHSPRQGRGTYQRLNAFRNVGRLLGLCLLQNELCPIFLSRHVLKYILGRPIRFHDLAFFDPTIYESLRQLVVDAETKDGPTMFNALDLSFSIDLSAEEGGGTVDLVAGGRDIQVNVYNVYDYVRKYAKYKMVKAQEKALEALRTGVFDVLPVGSLDGLTAEDIRLLLNGVGDINVAVLISYTSFEDESGESSERLVKFKRWLWSIVDKMSHIERQDLVYFWTGSPALPASEAGFQPMPSVTIRPADDSHLPTANTCVSRLYIPLYSCRQVLRHKLLMAIKTKLFGFV</sequence>
<evidence type="ECO:0000256" key="2">
    <source>
        <dbReference type="ARBA" id="ARBA00022771"/>
    </source>
</evidence>
<feature type="compositionally biased region" description="Basic and acidic residues" evidence="7">
    <location>
        <begin position="621"/>
        <end position="631"/>
    </location>
</feature>
<dbReference type="GO" id="GO:0005634">
    <property type="term" value="C:nucleus"/>
    <property type="evidence" value="ECO:0007669"/>
    <property type="project" value="TreeGrafter"/>
</dbReference>
<dbReference type="Pfam" id="PF11547">
    <property type="entry name" value="E3_UbLigase_EDD"/>
    <property type="match status" value="1"/>
</dbReference>
<feature type="active site" description="Glycyl thioester intermediate" evidence="5">
    <location>
        <position position="2707"/>
    </location>
</feature>
<accession>E0VM80</accession>
<gene>
    <name evidence="13" type="primary">8239163</name>
    <name evidence="12" type="ORF">Phum_PHUM303880</name>
</gene>
<keyword evidence="4" id="KW-0862">Zinc</keyword>
<keyword evidence="12" id="KW-0436">Ligase</keyword>
<feature type="domain" description="UBR-type" evidence="10">
    <location>
        <begin position="1136"/>
        <end position="1204"/>
    </location>
</feature>
<dbReference type="Proteomes" id="UP000009046">
    <property type="component" value="Unassembled WGS sequence"/>
</dbReference>
<protein>
    <submittedName>
        <fullName evidence="12 13">Ubiquitin-protein ligase EDD1, putative</fullName>
    </submittedName>
</protein>
<dbReference type="Pfam" id="PF00658">
    <property type="entry name" value="MLLE"/>
    <property type="match status" value="1"/>
</dbReference>
<feature type="region of interest" description="Disordered" evidence="7">
    <location>
        <begin position="2305"/>
        <end position="2336"/>
    </location>
</feature>
<feature type="compositionally biased region" description="Polar residues" evidence="7">
    <location>
        <begin position="1646"/>
        <end position="1661"/>
    </location>
</feature>
<dbReference type="CDD" id="cd19675">
    <property type="entry name" value="UBR-box_UBR5"/>
    <property type="match status" value="1"/>
</dbReference>
<evidence type="ECO:0000259" key="11">
    <source>
        <dbReference type="PROSITE" id="PS51309"/>
    </source>
</evidence>
<feature type="compositionally biased region" description="Polar residues" evidence="7">
    <location>
        <begin position="1578"/>
        <end position="1594"/>
    </location>
</feature>
<feature type="region of interest" description="Disordered" evidence="7">
    <location>
        <begin position="142"/>
        <end position="172"/>
    </location>
</feature>
<dbReference type="Gene3D" id="3.30.2410.10">
    <property type="entry name" value="Hect, E3 ligase catalytic domain"/>
    <property type="match status" value="1"/>
</dbReference>
<evidence type="ECO:0000256" key="1">
    <source>
        <dbReference type="ARBA" id="ARBA00022723"/>
    </source>
</evidence>
<dbReference type="GO" id="GO:0034450">
    <property type="term" value="F:ubiquitin-ubiquitin ligase activity"/>
    <property type="evidence" value="ECO:0007669"/>
    <property type="project" value="TreeGrafter"/>
</dbReference>
<evidence type="ECO:0000259" key="10">
    <source>
        <dbReference type="PROSITE" id="PS51157"/>
    </source>
</evidence>
<dbReference type="EnsemblMetazoa" id="PHUM303880-RA">
    <property type="protein sequence ID" value="PHUM303880-PA"/>
    <property type="gene ID" value="PHUM303880"/>
</dbReference>
<dbReference type="CDD" id="cd14423">
    <property type="entry name" value="CUE_UBR5"/>
    <property type="match status" value="1"/>
</dbReference>
<feature type="region of interest" description="Disordered" evidence="7">
    <location>
        <begin position="574"/>
        <end position="631"/>
    </location>
</feature>
<name>E0VM80_PEDHC</name>
<feature type="compositionally biased region" description="Polar residues" evidence="7">
    <location>
        <begin position="1021"/>
        <end position="1034"/>
    </location>
</feature>
<dbReference type="GO" id="GO:0000209">
    <property type="term" value="P:protein polyubiquitination"/>
    <property type="evidence" value="ECO:0007669"/>
    <property type="project" value="TreeGrafter"/>
</dbReference>
<dbReference type="FunFam" id="1.10.8.10:FF:000009">
    <property type="entry name" value="Putative E3 ubiquitin-protein ligase UBR5"/>
    <property type="match status" value="1"/>
</dbReference>
<dbReference type="InParanoid" id="E0VM80"/>
<dbReference type="PROSITE" id="PS50237">
    <property type="entry name" value="HECT"/>
    <property type="match status" value="1"/>
</dbReference>
<dbReference type="InterPro" id="IPR047503">
    <property type="entry name" value="UBR-box_UBR5"/>
</dbReference>
<feature type="compositionally biased region" description="Basic and acidic residues" evidence="7">
    <location>
        <begin position="286"/>
        <end position="295"/>
    </location>
</feature>
<dbReference type="SMART" id="SM00396">
    <property type="entry name" value="ZnF_UBR1"/>
    <property type="match status" value="1"/>
</dbReference>
<feature type="region of interest" description="Disordered" evidence="7">
    <location>
        <begin position="961"/>
        <end position="1035"/>
    </location>
</feature>
<reference evidence="12" key="1">
    <citation type="submission" date="2007-04" db="EMBL/GenBank/DDBJ databases">
        <title>Annotation of Pediculus humanus corporis strain USDA.</title>
        <authorList>
            <person name="Kirkness E."/>
            <person name="Hannick L."/>
            <person name="Hass B."/>
            <person name="Bruggner R."/>
            <person name="Lawson D."/>
            <person name="Bidwell S."/>
            <person name="Joardar V."/>
            <person name="Caler E."/>
            <person name="Walenz B."/>
            <person name="Inman J."/>
            <person name="Schobel S."/>
            <person name="Galinsky K."/>
            <person name="Amedeo P."/>
            <person name="Strausberg R."/>
        </authorList>
    </citation>
    <scope>NUCLEOTIDE SEQUENCE</scope>
    <source>
        <strain evidence="12">USDA</strain>
    </source>
</reference>
<dbReference type="InterPro" id="IPR035983">
    <property type="entry name" value="Hect_E3_ubiquitin_ligase"/>
</dbReference>
<dbReference type="EMBL" id="DS235294">
    <property type="protein sequence ID" value="EEB14486.1"/>
    <property type="molecule type" value="Genomic_DNA"/>
</dbReference>
<dbReference type="InterPro" id="IPR009091">
    <property type="entry name" value="RCC1/BLIP-II"/>
</dbReference>
<dbReference type="PANTHER" id="PTHR46276">
    <property type="entry name" value="E3 UBIQUITIN-PROTEIN LIGASE UBR5"/>
    <property type="match status" value="1"/>
</dbReference>
<dbReference type="InterPro" id="IPR024725">
    <property type="entry name" value="UBR5_UBA"/>
</dbReference>
<dbReference type="PROSITE" id="PS51309">
    <property type="entry name" value="PABC"/>
    <property type="match status" value="1"/>
</dbReference>
<dbReference type="InterPro" id="IPR036053">
    <property type="entry name" value="PABP-dom"/>
</dbReference>
<dbReference type="GO" id="GO:0090263">
    <property type="term" value="P:positive regulation of canonical Wnt signaling pathway"/>
    <property type="evidence" value="ECO:0007669"/>
    <property type="project" value="TreeGrafter"/>
</dbReference>
<dbReference type="PANTHER" id="PTHR46276:SF1">
    <property type="entry name" value="E3 UBIQUITIN-PROTEIN LIGASE UBR5"/>
    <property type="match status" value="1"/>
</dbReference>